<feature type="transmembrane region" description="Helical" evidence="11">
    <location>
        <begin position="53"/>
        <end position="74"/>
    </location>
</feature>
<dbReference type="InterPro" id="IPR050368">
    <property type="entry name" value="ClC-type_chloride_channel"/>
</dbReference>
<dbReference type="EMBL" id="AP014924">
    <property type="protein sequence ID" value="BAS25901.1"/>
    <property type="molecule type" value="Genomic_DNA"/>
</dbReference>
<feature type="transmembrane region" description="Helical" evidence="11">
    <location>
        <begin position="285"/>
        <end position="304"/>
    </location>
</feature>
<keyword evidence="5" id="KW-0406">Ion transport</keyword>
<evidence type="ECO:0000256" key="5">
    <source>
        <dbReference type="ARBA" id="ARBA00023065"/>
    </source>
</evidence>
<name>A0A0K2SFM2_LIMPI</name>
<dbReference type="InterPro" id="IPR001807">
    <property type="entry name" value="ClC"/>
</dbReference>
<dbReference type="PATRIC" id="fig|1555112.3.peg.42"/>
<evidence type="ECO:0000256" key="9">
    <source>
        <dbReference type="ARBA" id="ARBA00023303"/>
    </source>
</evidence>
<evidence type="ECO:0000259" key="12">
    <source>
        <dbReference type="PROSITE" id="PS51371"/>
    </source>
</evidence>
<dbReference type="InterPro" id="IPR046342">
    <property type="entry name" value="CBS_dom_sf"/>
</dbReference>
<sequence>MIRRLGWARYRPNLFLGFVVLAGLLAGLASLAFYAATNAAVRYGRSVTEGRGLAVVGLALGGGLLVGLLGAIGASPRFGGVTNVIYGAGLGRDLVGPWQTFKTFVRSVITIGTGGSAGREGPVVVIGAGVAGTLGRWLRVSEQEMRTLLAAGVAAGLAVAFNAPIASSLFALEIILGDFGASTFSFVVLAAVSASVLAYGFLGNQPVLKVAAYTFRHWAEIPLYAGLGIVAGLAGQLYIHSIRRARRLFRRLPGPEWVRPGVGGLIFGAVGVALPLTLGGDYSPIAVSMQGGLSWLALLGLMGAKLFTTSVTLGSGGAGGVFAPGFVIGAFLGGSYGVLMHGLLPGVASASGGYALVGLGAMLSGFTLAPITSILLLFEITRDYAIILPAMVASVAAYKVSGAFGPYNIETLSLHEAGIEWRSGRQINLLREVTASEAMCRQVRTVSEDETVADVVALMQRYRYTGFPVVDGGGRLVGVVTLEDVRETPMDGRLERPVSEVMSREPIVSHPDDTLDRVLRELSAHRVGRVLVVDPADPGRLLGIITKSDVLRAYNERLLRSQPRPPEELEPGVGGE</sequence>
<evidence type="ECO:0000313" key="14">
    <source>
        <dbReference type="Proteomes" id="UP000065807"/>
    </source>
</evidence>
<reference evidence="14" key="2">
    <citation type="journal article" date="2016" name="Int. J. Syst. Evol. Microbiol.">
        <title>Complete genome sequence and cell structure of Limnochorda pilosa, a Gram-negative spore-former within the phylum Firmicutes.</title>
        <authorList>
            <person name="Watanabe M."/>
            <person name="Kojima H."/>
            <person name="Fukui M."/>
        </authorList>
    </citation>
    <scope>NUCLEOTIDE SEQUENCE [LARGE SCALE GENOMIC DNA]</scope>
    <source>
        <strain evidence="14">HC45</strain>
    </source>
</reference>
<proteinExistence type="predicted"/>
<dbReference type="RefSeq" id="WP_068132743.1">
    <property type="nucleotide sequence ID" value="NZ_AP014924.1"/>
</dbReference>
<evidence type="ECO:0000256" key="4">
    <source>
        <dbReference type="ARBA" id="ARBA00022989"/>
    </source>
</evidence>
<dbReference type="PANTHER" id="PTHR43427:SF6">
    <property type="entry name" value="CHLORIDE CHANNEL PROTEIN CLC-E"/>
    <property type="match status" value="1"/>
</dbReference>
<accession>A0A0K2SFM2</accession>
<feature type="transmembrane region" description="Helical" evidence="11">
    <location>
        <begin position="260"/>
        <end position="279"/>
    </location>
</feature>
<keyword evidence="10" id="KW-0129">CBS domain</keyword>
<dbReference type="OrthoDB" id="9812438at2"/>
<evidence type="ECO:0000313" key="13">
    <source>
        <dbReference type="EMBL" id="BAS25901.1"/>
    </source>
</evidence>
<keyword evidence="9" id="KW-0407">Ion channel</keyword>
<keyword evidence="7" id="KW-0869">Chloride channel</keyword>
<feature type="transmembrane region" description="Helical" evidence="11">
    <location>
        <begin position="14"/>
        <end position="41"/>
    </location>
</feature>
<keyword evidence="14" id="KW-1185">Reference proteome</keyword>
<dbReference type="SUPFAM" id="SSF54631">
    <property type="entry name" value="CBS-domain pair"/>
    <property type="match status" value="1"/>
</dbReference>
<dbReference type="GO" id="GO:0034707">
    <property type="term" value="C:chloride channel complex"/>
    <property type="evidence" value="ECO:0007669"/>
    <property type="project" value="UniProtKB-KW"/>
</dbReference>
<dbReference type="Pfam" id="PF00571">
    <property type="entry name" value="CBS"/>
    <property type="match status" value="2"/>
</dbReference>
<dbReference type="CDD" id="cd00400">
    <property type="entry name" value="Voltage_gated_ClC"/>
    <property type="match status" value="1"/>
</dbReference>
<dbReference type="Gene3D" id="3.10.580.10">
    <property type="entry name" value="CBS-domain"/>
    <property type="match status" value="1"/>
</dbReference>
<dbReference type="InterPro" id="IPR000644">
    <property type="entry name" value="CBS_dom"/>
</dbReference>
<evidence type="ECO:0000256" key="11">
    <source>
        <dbReference type="SAM" id="Phobius"/>
    </source>
</evidence>
<keyword evidence="2" id="KW-0813">Transport</keyword>
<keyword evidence="4 11" id="KW-1133">Transmembrane helix</keyword>
<dbReference type="PROSITE" id="PS51371">
    <property type="entry name" value="CBS"/>
    <property type="match status" value="2"/>
</dbReference>
<evidence type="ECO:0000256" key="1">
    <source>
        <dbReference type="ARBA" id="ARBA00004141"/>
    </source>
</evidence>
<feature type="transmembrane region" description="Helical" evidence="11">
    <location>
        <begin position="353"/>
        <end position="378"/>
    </location>
</feature>
<comment type="subcellular location">
    <subcellularLocation>
        <location evidence="1">Membrane</location>
        <topology evidence="1">Multi-pass membrane protein</topology>
    </subcellularLocation>
</comment>
<dbReference type="SUPFAM" id="SSF81340">
    <property type="entry name" value="Clc chloride channel"/>
    <property type="match status" value="1"/>
</dbReference>
<reference evidence="14" key="1">
    <citation type="submission" date="2015-07" db="EMBL/GenBank/DDBJ databases">
        <title>Complete genome sequence and phylogenetic analysis of Limnochorda pilosa.</title>
        <authorList>
            <person name="Watanabe M."/>
            <person name="Kojima H."/>
            <person name="Fukui M."/>
        </authorList>
    </citation>
    <scope>NUCLEOTIDE SEQUENCE [LARGE SCALE GENOMIC DNA]</scope>
    <source>
        <strain evidence="14">HC45</strain>
    </source>
</reference>
<protein>
    <submittedName>
        <fullName evidence="13">Chloride channel protein</fullName>
    </submittedName>
</protein>
<keyword evidence="8" id="KW-0868">Chloride</keyword>
<dbReference type="GO" id="GO:0005254">
    <property type="term" value="F:chloride channel activity"/>
    <property type="evidence" value="ECO:0007669"/>
    <property type="project" value="UniProtKB-KW"/>
</dbReference>
<evidence type="ECO:0000256" key="2">
    <source>
        <dbReference type="ARBA" id="ARBA00022448"/>
    </source>
</evidence>
<dbReference type="SMART" id="SM00116">
    <property type="entry name" value="CBS"/>
    <property type="match status" value="2"/>
</dbReference>
<dbReference type="InterPro" id="IPR014743">
    <property type="entry name" value="Cl-channel_core"/>
</dbReference>
<evidence type="ECO:0000256" key="10">
    <source>
        <dbReference type="PROSITE-ProRule" id="PRU00703"/>
    </source>
</evidence>
<dbReference type="PANTHER" id="PTHR43427">
    <property type="entry name" value="CHLORIDE CHANNEL PROTEIN CLC-E"/>
    <property type="match status" value="1"/>
</dbReference>
<feature type="domain" description="CBS" evidence="12">
    <location>
        <begin position="439"/>
        <end position="495"/>
    </location>
</feature>
<dbReference type="Proteomes" id="UP000065807">
    <property type="component" value="Chromosome"/>
</dbReference>
<feature type="domain" description="CBS" evidence="12">
    <location>
        <begin position="502"/>
        <end position="561"/>
    </location>
</feature>
<dbReference type="Gene3D" id="1.10.3080.10">
    <property type="entry name" value="Clc chloride channel"/>
    <property type="match status" value="1"/>
</dbReference>
<evidence type="ECO:0000256" key="3">
    <source>
        <dbReference type="ARBA" id="ARBA00022692"/>
    </source>
</evidence>
<gene>
    <name evidence="13" type="ORF">LIP_0043</name>
</gene>
<keyword evidence="3 11" id="KW-0812">Transmembrane</keyword>
<dbReference type="AlphaFoldDB" id="A0A0K2SFM2"/>
<keyword evidence="6 11" id="KW-0472">Membrane</keyword>
<evidence type="ECO:0000256" key="7">
    <source>
        <dbReference type="ARBA" id="ARBA00023173"/>
    </source>
</evidence>
<evidence type="ECO:0000256" key="6">
    <source>
        <dbReference type="ARBA" id="ARBA00023136"/>
    </source>
</evidence>
<dbReference type="PRINTS" id="PR00762">
    <property type="entry name" value="CLCHANNEL"/>
</dbReference>
<dbReference type="KEGG" id="lpil:LIP_0043"/>
<evidence type="ECO:0000256" key="8">
    <source>
        <dbReference type="ARBA" id="ARBA00023214"/>
    </source>
</evidence>
<organism evidence="13 14">
    <name type="scientific">Limnochorda pilosa</name>
    <dbReference type="NCBI Taxonomy" id="1555112"/>
    <lineage>
        <taxon>Bacteria</taxon>
        <taxon>Bacillati</taxon>
        <taxon>Bacillota</taxon>
        <taxon>Limnochordia</taxon>
        <taxon>Limnochordales</taxon>
        <taxon>Limnochordaceae</taxon>
        <taxon>Limnochorda</taxon>
    </lineage>
</organism>
<dbReference type="Pfam" id="PF00654">
    <property type="entry name" value="Voltage_CLC"/>
    <property type="match status" value="1"/>
</dbReference>
<dbReference type="STRING" id="1555112.LIP_0043"/>
<feature type="transmembrane region" description="Helical" evidence="11">
    <location>
        <begin position="179"/>
        <end position="201"/>
    </location>
</feature>
<feature type="transmembrane region" description="Helical" evidence="11">
    <location>
        <begin position="221"/>
        <end position="239"/>
    </location>
</feature>
<feature type="transmembrane region" description="Helical" evidence="11">
    <location>
        <begin position="148"/>
        <end position="172"/>
    </location>
</feature>
<feature type="transmembrane region" description="Helical" evidence="11">
    <location>
        <begin position="311"/>
        <end position="333"/>
    </location>
</feature>